<keyword evidence="6" id="KW-0243">Dynein</keyword>
<reference evidence="12" key="1">
    <citation type="submission" date="2014-09" db="EMBL/GenBank/DDBJ databases">
        <authorList>
            <person name="Magalhaes I.L.F."/>
            <person name="Oliveira U."/>
            <person name="Santos F.R."/>
            <person name="Vidigal T.H.D.A."/>
            <person name="Brescovit A.D."/>
            <person name="Santos A.J."/>
        </authorList>
    </citation>
    <scope>NUCLEOTIDE SEQUENCE</scope>
</reference>
<evidence type="ECO:0000256" key="2">
    <source>
        <dbReference type="ARBA" id="ARBA00011010"/>
    </source>
</evidence>
<comment type="subcellular location">
    <subcellularLocation>
        <location evidence="1">Cytoplasm</location>
        <location evidence="1">Cytoskeleton</location>
    </subcellularLocation>
</comment>
<keyword evidence="8" id="KW-0206">Cytoskeleton</keyword>
<dbReference type="EMBL" id="GBRD01001942">
    <property type="protein sequence ID" value="JAG63879.1"/>
    <property type="molecule type" value="Transcribed_RNA"/>
</dbReference>
<evidence type="ECO:0000256" key="5">
    <source>
        <dbReference type="ARBA" id="ARBA00022701"/>
    </source>
</evidence>
<organism evidence="12">
    <name type="scientific">Lygus hesperus</name>
    <name type="common">Western plant bug</name>
    <dbReference type="NCBI Taxonomy" id="30085"/>
    <lineage>
        <taxon>Eukaryota</taxon>
        <taxon>Metazoa</taxon>
        <taxon>Ecdysozoa</taxon>
        <taxon>Arthropoda</taxon>
        <taxon>Hexapoda</taxon>
        <taxon>Insecta</taxon>
        <taxon>Pterygota</taxon>
        <taxon>Neoptera</taxon>
        <taxon>Paraneoptera</taxon>
        <taxon>Hemiptera</taxon>
        <taxon>Heteroptera</taxon>
        <taxon>Panheteroptera</taxon>
        <taxon>Cimicomorpha</taxon>
        <taxon>Miridae</taxon>
        <taxon>Mirini</taxon>
        <taxon>Lygus</taxon>
    </lineage>
</organism>
<dbReference type="InterPro" id="IPR000938">
    <property type="entry name" value="CAP-Gly_domain"/>
</dbReference>
<dbReference type="Gene3D" id="2.30.30.190">
    <property type="entry name" value="CAP Gly-rich-like domain"/>
    <property type="match status" value="1"/>
</dbReference>
<dbReference type="AlphaFoldDB" id="A0A0K8TED7"/>
<dbReference type="InterPro" id="IPR036859">
    <property type="entry name" value="CAP-Gly_dom_sf"/>
</dbReference>
<keyword evidence="4" id="KW-0963">Cytoplasm</keyword>
<feature type="compositionally biased region" description="Basic and acidic residues" evidence="10">
    <location>
        <begin position="121"/>
        <end position="131"/>
    </location>
</feature>
<feature type="region of interest" description="Disordered" evidence="10">
    <location>
        <begin position="86"/>
        <end position="146"/>
    </location>
</feature>
<dbReference type="GO" id="GO:0030286">
    <property type="term" value="C:dynein complex"/>
    <property type="evidence" value="ECO:0007669"/>
    <property type="project" value="UniProtKB-KW"/>
</dbReference>
<evidence type="ECO:0000256" key="3">
    <source>
        <dbReference type="ARBA" id="ARBA00016574"/>
    </source>
</evidence>
<dbReference type="Pfam" id="PF01302">
    <property type="entry name" value="CAP_GLY"/>
    <property type="match status" value="1"/>
</dbReference>
<evidence type="ECO:0000256" key="9">
    <source>
        <dbReference type="SAM" id="Coils"/>
    </source>
</evidence>
<feature type="coiled-coil region" evidence="9">
    <location>
        <begin position="196"/>
        <end position="465"/>
    </location>
</feature>
<evidence type="ECO:0000256" key="1">
    <source>
        <dbReference type="ARBA" id="ARBA00004245"/>
    </source>
</evidence>
<dbReference type="SMART" id="SM01052">
    <property type="entry name" value="CAP_GLY"/>
    <property type="match status" value="1"/>
</dbReference>
<feature type="compositionally biased region" description="Low complexity" evidence="10">
    <location>
        <begin position="132"/>
        <end position="144"/>
    </location>
</feature>
<evidence type="ECO:0000256" key="10">
    <source>
        <dbReference type="SAM" id="MobiDB-lite"/>
    </source>
</evidence>
<evidence type="ECO:0000256" key="7">
    <source>
        <dbReference type="ARBA" id="ARBA00023054"/>
    </source>
</evidence>
<proteinExistence type="inferred from homology"/>
<protein>
    <recommendedName>
        <fullName evidence="3">Dynactin subunit 1</fullName>
    </recommendedName>
</protein>
<dbReference type="InterPro" id="IPR022157">
    <property type="entry name" value="Dynactin"/>
</dbReference>
<evidence type="ECO:0000256" key="4">
    <source>
        <dbReference type="ARBA" id="ARBA00022490"/>
    </source>
</evidence>
<sequence>MASLLRVGTRVEVTGKGVQGEVAYIGTTGFQTGKWIGLILDEPKGKNNGSVQNKQYFQCKENHGMFVRQTQLTILTETGSRIDLVNSSASTTPQQITSPDDAPRSTPKSRLTSSRTSLSGKSRESRSREDMSSSTSSLASSADMSTKKASSFVETGFVETLKPQFTPGQVVSTPTPPHATPTPTRLLGSVDPGPEFELLKEQLKDYQEKLETMRIRYKEKSHELESLNLQLEQASEFKSKIMEAQSSLKKELEKVKREKQEALEAKEEMADIADTLEMATLDKEMAEEKAESLQKDLEQAQERIEELEMEIEILKSELSDKSEGITTQVEGEDGQPMTFKMKQILQQNDKLKDTLVRLRDLSAHEKHEKQKLLKEFEEKNAEFDQVIKANDKLKTRINEMEEQMEELHGYVDAALGAEEMAETLGQQKLTLEDKIKELEEAVMELEELQEVNDQLQEGFKEQEQDFRQELDMKNLQVWEAQRKTESVLESLADRELIIVKFRELVHKMQEENQELRSQLELSSKSSSLSSSLLPEMLDFKKMFAETKAHARAIELELRHMEIQQAQRHVQYLISFMPDSFLSRGGDCDAIMLVLLMPRLLAKCQVLISQLRDKFTAVATVDKTTATSAKQFSAMSRFCTHIHLLQGILHQFTHSLNTCKPATLLKAGASYPDMAQQEKALDGYIEMLKRERVDENLSTDSLEKIVNYFNTVHPTLLLSSGDCTVHQGQLLADLGKALLCAIDSARLISILSWHSCRRVKGWRL</sequence>
<evidence type="ECO:0000313" key="12">
    <source>
        <dbReference type="EMBL" id="JAG63879.1"/>
    </source>
</evidence>
<dbReference type="Pfam" id="PF12455">
    <property type="entry name" value="Dynactin"/>
    <property type="match status" value="1"/>
</dbReference>
<feature type="region of interest" description="Disordered" evidence="10">
    <location>
        <begin position="166"/>
        <end position="188"/>
    </location>
</feature>
<dbReference type="PROSITE" id="PS50245">
    <property type="entry name" value="CAP_GLY_2"/>
    <property type="match status" value="1"/>
</dbReference>
<name>A0A0K8TED7_LYGHE</name>
<dbReference type="GO" id="GO:0005874">
    <property type="term" value="C:microtubule"/>
    <property type="evidence" value="ECO:0007669"/>
    <property type="project" value="UniProtKB-KW"/>
</dbReference>
<feature type="compositionally biased region" description="Low complexity" evidence="10">
    <location>
        <begin position="104"/>
        <end position="120"/>
    </location>
</feature>
<keyword evidence="7 9" id="KW-0175">Coiled coil</keyword>
<evidence type="ECO:0000256" key="8">
    <source>
        <dbReference type="ARBA" id="ARBA00023212"/>
    </source>
</evidence>
<feature type="compositionally biased region" description="Polar residues" evidence="10">
    <location>
        <begin position="86"/>
        <end position="98"/>
    </location>
</feature>
<evidence type="ECO:0000259" key="11">
    <source>
        <dbReference type="PROSITE" id="PS50245"/>
    </source>
</evidence>
<feature type="domain" description="CAP-Gly" evidence="11">
    <location>
        <begin position="26"/>
        <end position="68"/>
    </location>
</feature>
<accession>A0A0K8TED7</accession>
<evidence type="ECO:0000256" key="6">
    <source>
        <dbReference type="ARBA" id="ARBA00023017"/>
    </source>
</evidence>
<comment type="similarity">
    <text evidence="2">Belongs to the dynactin 150 kDa subunit family.</text>
</comment>
<keyword evidence="5" id="KW-0493">Microtubule</keyword>
<dbReference type="SUPFAM" id="SSF74924">
    <property type="entry name" value="Cap-Gly domain"/>
    <property type="match status" value="1"/>
</dbReference>
<dbReference type="PANTHER" id="PTHR18916">
    <property type="entry name" value="DYNACTIN 1-RELATED MICROTUBULE-BINDING"/>
    <property type="match status" value="1"/>
</dbReference>
<feature type="coiled-coil region" evidence="9">
    <location>
        <begin position="498"/>
        <end position="525"/>
    </location>
</feature>